<accession>A0ABR6BJS2</accession>
<feature type="transmembrane region" description="Helical" evidence="5">
    <location>
        <begin position="337"/>
        <end position="356"/>
    </location>
</feature>
<dbReference type="PANTHER" id="PTHR42770">
    <property type="entry name" value="AMINO ACID TRANSPORTER-RELATED"/>
    <property type="match status" value="1"/>
</dbReference>
<dbReference type="RefSeq" id="WP_182838214.1">
    <property type="nucleotide sequence ID" value="NZ_BAAABQ010000057.1"/>
</dbReference>
<dbReference type="PIRSF" id="PIRSF006060">
    <property type="entry name" value="AA_transporter"/>
    <property type="match status" value="1"/>
</dbReference>
<feature type="domain" description="Amino acid permease/ SLC12A" evidence="6">
    <location>
        <begin position="17"/>
        <end position="465"/>
    </location>
</feature>
<dbReference type="Proteomes" id="UP000517916">
    <property type="component" value="Unassembled WGS sequence"/>
</dbReference>
<comment type="caution">
    <text evidence="7">The sequence shown here is derived from an EMBL/GenBank/DDBJ whole genome shotgun (WGS) entry which is preliminary data.</text>
</comment>
<evidence type="ECO:0000313" key="7">
    <source>
        <dbReference type="EMBL" id="MBA8927143.1"/>
    </source>
</evidence>
<keyword evidence="3 5" id="KW-1133">Transmembrane helix</keyword>
<protein>
    <submittedName>
        <fullName evidence="7">Amino acid transporter</fullName>
    </submittedName>
</protein>
<keyword evidence="8" id="KW-1185">Reference proteome</keyword>
<evidence type="ECO:0000313" key="8">
    <source>
        <dbReference type="Proteomes" id="UP000517916"/>
    </source>
</evidence>
<reference evidence="7 8" key="1">
    <citation type="submission" date="2020-08" db="EMBL/GenBank/DDBJ databases">
        <title>Genomic Encyclopedia of Archaeal and Bacterial Type Strains, Phase II (KMG-II): from individual species to whole genera.</title>
        <authorList>
            <person name="Goeker M."/>
        </authorList>
    </citation>
    <scope>NUCLEOTIDE SEQUENCE [LARGE SCALE GENOMIC DNA]</scope>
    <source>
        <strain evidence="7 8">DSM 43850</strain>
    </source>
</reference>
<dbReference type="InterPro" id="IPR050367">
    <property type="entry name" value="APC_superfamily"/>
</dbReference>
<dbReference type="Pfam" id="PF00324">
    <property type="entry name" value="AA_permease"/>
    <property type="match status" value="1"/>
</dbReference>
<evidence type="ECO:0000256" key="4">
    <source>
        <dbReference type="ARBA" id="ARBA00023136"/>
    </source>
</evidence>
<feature type="transmembrane region" description="Helical" evidence="5">
    <location>
        <begin position="130"/>
        <end position="151"/>
    </location>
</feature>
<feature type="transmembrane region" description="Helical" evidence="5">
    <location>
        <begin position="403"/>
        <end position="426"/>
    </location>
</feature>
<feature type="transmembrane region" description="Helical" evidence="5">
    <location>
        <begin position="12"/>
        <end position="36"/>
    </location>
</feature>
<feature type="transmembrane region" description="Helical" evidence="5">
    <location>
        <begin position="158"/>
        <end position="179"/>
    </location>
</feature>
<evidence type="ECO:0000256" key="3">
    <source>
        <dbReference type="ARBA" id="ARBA00022989"/>
    </source>
</evidence>
<feature type="transmembrane region" description="Helical" evidence="5">
    <location>
        <begin position="438"/>
        <end position="460"/>
    </location>
</feature>
<feature type="transmembrane region" description="Helical" evidence="5">
    <location>
        <begin position="288"/>
        <end position="308"/>
    </location>
</feature>
<dbReference type="EMBL" id="JACJID010000003">
    <property type="protein sequence ID" value="MBA8927143.1"/>
    <property type="molecule type" value="Genomic_DNA"/>
</dbReference>
<feature type="transmembrane region" description="Helical" evidence="5">
    <location>
        <begin position="233"/>
        <end position="253"/>
    </location>
</feature>
<evidence type="ECO:0000256" key="1">
    <source>
        <dbReference type="ARBA" id="ARBA00004141"/>
    </source>
</evidence>
<gene>
    <name evidence="7" type="ORF">BC739_004349</name>
</gene>
<dbReference type="InterPro" id="IPR004841">
    <property type="entry name" value="AA-permease/SLC12A_dom"/>
</dbReference>
<organism evidence="7 8">
    <name type="scientific">Kutzneria viridogrisea</name>
    <dbReference type="NCBI Taxonomy" id="47990"/>
    <lineage>
        <taxon>Bacteria</taxon>
        <taxon>Bacillati</taxon>
        <taxon>Actinomycetota</taxon>
        <taxon>Actinomycetes</taxon>
        <taxon>Pseudonocardiales</taxon>
        <taxon>Pseudonocardiaceae</taxon>
        <taxon>Kutzneria</taxon>
    </lineage>
</organism>
<dbReference type="Gene3D" id="1.20.1740.10">
    <property type="entry name" value="Amino acid/polyamine transporter I"/>
    <property type="match status" value="1"/>
</dbReference>
<feature type="transmembrane region" description="Helical" evidence="5">
    <location>
        <begin position="368"/>
        <end position="391"/>
    </location>
</feature>
<evidence type="ECO:0000256" key="5">
    <source>
        <dbReference type="SAM" id="Phobius"/>
    </source>
</evidence>
<keyword evidence="2 5" id="KW-0812">Transmembrane</keyword>
<name>A0ABR6BJS2_9PSEU</name>
<dbReference type="PANTHER" id="PTHR42770:SF16">
    <property type="entry name" value="AMINO ACID PERMEASE"/>
    <property type="match status" value="1"/>
</dbReference>
<proteinExistence type="predicted"/>
<keyword evidence="4 5" id="KW-0472">Membrane</keyword>
<feature type="transmembrane region" description="Helical" evidence="5">
    <location>
        <begin position="191"/>
        <end position="213"/>
    </location>
</feature>
<comment type="subcellular location">
    <subcellularLocation>
        <location evidence="1">Membrane</location>
        <topology evidence="1">Multi-pass membrane protein</topology>
    </subcellularLocation>
</comment>
<feature type="transmembrane region" description="Helical" evidence="5">
    <location>
        <begin position="90"/>
        <end position="110"/>
    </location>
</feature>
<evidence type="ECO:0000256" key="2">
    <source>
        <dbReference type="ARBA" id="ARBA00022692"/>
    </source>
</evidence>
<evidence type="ECO:0000259" key="6">
    <source>
        <dbReference type="Pfam" id="PF00324"/>
    </source>
</evidence>
<feature type="transmembrane region" description="Helical" evidence="5">
    <location>
        <begin position="48"/>
        <end position="69"/>
    </location>
</feature>
<sequence length="474" mass="49065">MATSPTTARTSGLGVAHVVFFVIAASAPLTVAAGGIPQTFGVTATLGVPLLFLVLASLLAVFSAGYAAMSRRIVGAGAFYSYVCHGLGRTAGVGAAFVALLSYNTMQIGIYGLFGFTTADLLERRLGLAVPWWALVLGCVLLVGVLGYLRVDLNAKVLAVLLALESATVLVFDLSQFAAAPQPVSLAPLSWSALTGGSLGAAACFTMGAFTGFESAAIYGEECRDPRRTVARATYAAVGLIGVFYCLTAWAMISGTGMGAIVDRARAEGPSLVFTLAEHTLGGPFADLAQVFLVTSLFAALLSFHNAVARYFFALGREGVLPVALGRTHTRHGSPHVGSLTQTALAAVVVLVFALLGKDPVATLFTWFTNIGALGVLLLLAVTSVAVLAFFRRGGADGESRWHRAVAPAISAVALAAVFVTAVVNFDALLGSDSTSALRWVLPALVGLAAVGGVGYGWYLRLRRPAVHDRIGRG</sequence>